<dbReference type="AlphaFoldDB" id="X1IL19"/>
<feature type="transmembrane region" description="Helical" evidence="1">
    <location>
        <begin position="31"/>
        <end position="54"/>
    </location>
</feature>
<keyword evidence="1" id="KW-0472">Membrane</keyword>
<keyword evidence="1" id="KW-1133">Transmembrane helix</keyword>
<comment type="caution">
    <text evidence="2">The sequence shown here is derived from an EMBL/GenBank/DDBJ whole genome shotgun (WGS) entry which is preliminary data.</text>
</comment>
<proteinExistence type="predicted"/>
<organism evidence="2">
    <name type="scientific">marine sediment metagenome</name>
    <dbReference type="NCBI Taxonomy" id="412755"/>
    <lineage>
        <taxon>unclassified sequences</taxon>
        <taxon>metagenomes</taxon>
        <taxon>ecological metagenomes</taxon>
    </lineage>
</organism>
<feature type="non-terminal residue" evidence="2">
    <location>
        <position position="64"/>
    </location>
</feature>
<keyword evidence="1" id="KW-0812">Transmembrane</keyword>
<protein>
    <submittedName>
        <fullName evidence="2">Uncharacterized protein</fullName>
    </submittedName>
</protein>
<evidence type="ECO:0000256" key="1">
    <source>
        <dbReference type="SAM" id="Phobius"/>
    </source>
</evidence>
<feature type="transmembrane region" description="Helical" evidence="1">
    <location>
        <begin position="6"/>
        <end position="24"/>
    </location>
</feature>
<name>X1IL19_9ZZZZ</name>
<sequence>MSNFPLAIIFIFGAIMLLVLPRRVQSLASLIFPLVAFYFLLHLETGASLTVPFLNYELVLCRVD</sequence>
<evidence type="ECO:0000313" key="2">
    <source>
        <dbReference type="EMBL" id="GAH82407.1"/>
    </source>
</evidence>
<accession>X1IL19</accession>
<gene>
    <name evidence="2" type="ORF">S03H2_59459</name>
</gene>
<dbReference type="EMBL" id="BARU01038233">
    <property type="protein sequence ID" value="GAH82407.1"/>
    <property type="molecule type" value="Genomic_DNA"/>
</dbReference>
<reference evidence="2" key="1">
    <citation type="journal article" date="2014" name="Front. Microbiol.">
        <title>High frequency of phylogenetically diverse reductive dehalogenase-homologous genes in deep subseafloor sedimentary metagenomes.</title>
        <authorList>
            <person name="Kawai M."/>
            <person name="Futagami T."/>
            <person name="Toyoda A."/>
            <person name="Takaki Y."/>
            <person name="Nishi S."/>
            <person name="Hori S."/>
            <person name="Arai W."/>
            <person name="Tsubouchi T."/>
            <person name="Morono Y."/>
            <person name="Uchiyama I."/>
            <person name="Ito T."/>
            <person name="Fujiyama A."/>
            <person name="Inagaki F."/>
            <person name="Takami H."/>
        </authorList>
    </citation>
    <scope>NUCLEOTIDE SEQUENCE</scope>
    <source>
        <strain evidence="2">Expedition CK06-06</strain>
    </source>
</reference>